<dbReference type="AlphaFoldDB" id="A0AAN6M4M3"/>
<gene>
    <name evidence="2" type="ORF">GRF29_19g2359510</name>
</gene>
<dbReference type="EMBL" id="WVTA01000003">
    <property type="protein sequence ID" value="KAK3215145.1"/>
    <property type="molecule type" value="Genomic_DNA"/>
</dbReference>
<evidence type="ECO:0000313" key="3">
    <source>
        <dbReference type="Proteomes" id="UP001280581"/>
    </source>
</evidence>
<evidence type="ECO:0000256" key="1">
    <source>
        <dbReference type="SAM" id="SignalP"/>
    </source>
</evidence>
<sequence length="123" mass="13816">MKLVSFTFVLFGLISSAVAEIPSLPNWCGRFQHAAPVGHVGHAYANNECKDVDWLYPEDKRPPEARPSPVDFLQNLHCPLCFWWEERNCQGNLTYMGGPNASQPHFAPSLSYFCEPPGWHLGA</sequence>
<dbReference type="Proteomes" id="UP001280581">
    <property type="component" value="Unassembled WGS sequence"/>
</dbReference>
<comment type="caution">
    <text evidence="2">The sequence shown here is derived from an EMBL/GenBank/DDBJ whole genome shotgun (WGS) entry which is preliminary data.</text>
</comment>
<feature type="chain" id="PRO_5043022367" evidence="1">
    <location>
        <begin position="20"/>
        <end position="123"/>
    </location>
</feature>
<keyword evidence="3" id="KW-1185">Reference proteome</keyword>
<proteinExistence type="predicted"/>
<feature type="signal peptide" evidence="1">
    <location>
        <begin position="1"/>
        <end position="19"/>
    </location>
</feature>
<name>A0AAN6M4M3_9PLEO</name>
<reference evidence="2 3" key="1">
    <citation type="submission" date="2021-02" db="EMBL/GenBank/DDBJ databases">
        <title>Genome assembly of Pseudopithomyces chartarum.</title>
        <authorList>
            <person name="Jauregui R."/>
            <person name="Singh J."/>
            <person name="Voisey C."/>
        </authorList>
    </citation>
    <scope>NUCLEOTIDE SEQUENCE [LARGE SCALE GENOMIC DNA]</scope>
    <source>
        <strain evidence="2 3">AGR01</strain>
    </source>
</reference>
<protein>
    <submittedName>
        <fullName evidence="2">Uncharacterized protein</fullName>
    </submittedName>
</protein>
<evidence type="ECO:0000313" key="2">
    <source>
        <dbReference type="EMBL" id="KAK3215145.1"/>
    </source>
</evidence>
<accession>A0AAN6M4M3</accession>
<keyword evidence="1" id="KW-0732">Signal</keyword>
<organism evidence="2 3">
    <name type="scientific">Pseudopithomyces chartarum</name>
    <dbReference type="NCBI Taxonomy" id="1892770"/>
    <lineage>
        <taxon>Eukaryota</taxon>
        <taxon>Fungi</taxon>
        <taxon>Dikarya</taxon>
        <taxon>Ascomycota</taxon>
        <taxon>Pezizomycotina</taxon>
        <taxon>Dothideomycetes</taxon>
        <taxon>Pleosporomycetidae</taxon>
        <taxon>Pleosporales</taxon>
        <taxon>Massarineae</taxon>
        <taxon>Didymosphaeriaceae</taxon>
        <taxon>Pseudopithomyces</taxon>
    </lineage>
</organism>